<evidence type="ECO:0000256" key="1">
    <source>
        <dbReference type="SAM" id="MobiDB-lite"/>
    </source>
</evidence>
<keyword evidence="4" id="KW-1185">Reference proteome</keyword>
<keyword evidence="2" id="KW-0472">Membrane</keyword>
<keyword evidence="2" id="KW-0812">Transmembrane</keyword>
<organism evidence="3 4">
    <name type="scientific">Apiosordaria backusii</name>
    <dbReference type="NCBI Taxonomy" id="314023"/>
    <lineage>
        <taxon>Eukaryota</taxon>
        <taxon>Fungi</taxon>
        <taxon>Dikarya</taxon>
        <taxon>Ascomycota</taxon>
        <taxon>Pezizomycotina</taxon>
        <taxon>Sordariomycetes</taxon>
        <taxon>Sordariomycetidae</taxon>
        <taxon>Sordariales</taxon>
        <taxon>Lasiosphaeriaceae</taxon>
        <taxon>Apiosordaria</taxon>
    </lineage>
</organism>
<dbReference type="AlphaFoldDB" id="A0AA40K3W5"/>
<feature type="compositionally biased region" description="Polar residues" evidence="1">
    <location>
        <begin position="1"/>
        <end position="10"/>
    </location>
</feature>
<gene>
    <name evidence="3" type="ORF">B0T21DRAFT_94839</name>
</gene>
<comment type="caution">
    <text evidence="3">The sequence shown here is derived from an EMBL/GenBank/DDBJ whole genome shotgun (WGS) entry which is preliminary data.</text>
</comment>
<feature type="region of interest" description="Disordered" evidence="1">
    <location>
        <begin position="1"/>
        <end position="20"/>
    </location>
</feature>
<keyword evidence="2" id="KW-1133">Transmembrane helix</keyword>
<dbReference type="Proteomes" id="UP001172159">
    <property type="component" value="Unassembled WGS sequence"/>
</dbReference>
<protein>
    <submittedName>
        <fullName evidence="3">Uncharacterized protein</fullName>
    </submittedName>
</protein>
<feature type="transmembrane region" description="Helical" evidence="2">
    <location>
        <begin position="30"/>
        <end position="51"/>
    </location>
</feature>
<proteinExistence type="predicted"/>
<accession>A0AA40K3W5</accession>
<name>A0AA40K3W5_9PEZI</name>
<reference evidence="3" key="1">
    <citation type="submission" date="2023-06" db="EMBL/GenBank/DDBJ databases">
        <title>Genome-scale phylogeny and comparative genomics of the fungal order Sordariales.</title>
        <authorList>
            <consortium name="Lawrence Berkeley National Laboratory"/>
            <person name="Hensen N."/>
            <person name="Bonometti L."/>
            <person name="Westerberg I."/>
            <person name="Brannstrom I.O."/>
            <person name="Guillou S."/>
            <person name="Cros-Aarteil S."/>
            <person name="Calhoun S."/>
            <person name="Haridas S."/>
            <person name="Kuo A."/>
            <person name="Mondo S."/>
            <person name="Pangilinan J."/>
            <person name="Riley R."/>
            <person name="Labutti K."/>
            <person name="Andreopoulos B."/>
            <person name="Lipzen A."/>
            <person name="Chen C."/>
            <person name="Yanf M."/>
            <person name="Daum C."/>
            <person name="Ng V."/>
            <person name="Clum A."/>
            <person name="Steindorff A."/>
            <person name="Ohm R."/>
            <person name="Martin F."/>
            <person name="Silar P."/>
            <person name="Natvig D."/>
            <person name="Lalanne C."/>
            <person name="Gautier V."/>
            <person name="Ament-Velasquez S.L."/>
            <person name="Kruys A."/>
            <person name="Hutchinson M.I."/>
            <person name="Powell A.J."/>
            <person name="Barry K."/>
            <person name="Miller A.N."/>
            <person name="Grigoriev I.V."/>
            <person name="Debuchy R."/>
            <person name="Gladieux P."/>
            <person name="Thoren M.H."/>
            <person name="Johannesson H."/>
        </authorList>
    </citation>
    <scope>NUCLEOTIDE SEQUENCE</scope>
    <source>
        <strain evidence="3">CBS 540.89</strain>
    </source>
</reference>
<evidence type="ECO:0000313" key="3">
    <source>
        <dbReference type="EMBL" id="KAK0744900.1"/>
    </source>
</evidence>
<evidence type="ECO:0000313" key="4">
    <source>
        <dbReference type="Proteomes" id="UP001172159"/>
    </source>
</evidence>
<sequence>MSEHSSTVFNVTDRDSNADPEWLSQQSQSIQLIVFGIIGTLLTMATVHLSYKHLKAGQKSRRTPSLPIHNLESRNSISLPVGFTRRTSRLWATVQEEYEYVIFGVILYRVSVSFGRREAMPQGFVLNVHDPNNWQPATSPIRSDNRSWNSNGEAEATVWQHGSFRLQVTVGIQTKHLETKGNMYIGMKDGVVWSRKSRTAPKHCAQPSATLEGAWE</sequence>
<evidence type="ECO:0000256" key="2">
    <source>
        <dbReference type="SAM" id="Phobius"/>
    </source>
</evidence>
<dbReference type="EMBL" id="JAUKTV010000002">
    <property type="protein sequence ID" value="KAK0744900.1"/>
    <property type="molecule type" value="Genomic_DNA"/>
</dbReference>